<feature type="domain" description="DUF6443" evidence="2">
    <location>
        <begin position="73"/>
        <end position="209"/>
    </location>
</feature>
<dbReference type="RefSeq" id="WP_341842546.1">
    <property type="nucleotide sequence ID" value="NZ_CP149792.1"/>
</dbReference>
<dbReference type="InterPro" id="IPR022385">
    <property type="entry name" value="Rhs_assc_core"/>
</dbReference>
<dbReference type="Pfam" id="PF20041">
    <property type="entry name" value="DUF6443"/>
    <property type="match status" value="1"/>
</dbReference>
<dbReference type="PANTHER" id="PTHR32305">
    <property type="match status" value="1"/>
</dbReference>
<organism evidence="3 4">
    <name type="scientific">Chitinophaga caseinilytica</name>
    <dbReference type="NCBI Taxonomy" id="2267521"/>
    <lineage>
        <taxon>Bacteria</taxon>
        <taxon>Pseudomonadati</taxon>
        <taxon>Bacteroidota</taxon>
        <taxon>Chitinophagia</taxon>
        <taxon>Chitinophagales</taxon>
        <taxon>Chitinophagaceae</taxon>
        <taxon>Chitinophaga</taxon>
    </lineage>
</organism>
<keyword evidence="4" id="KW-1185">Reference proteome</keyword>
<dbReference type="InterPro" id="IPR045619">
    <property type="entry name" value="DUF6443"/>
</dbReference>
<reference evidence="3 4" key="1">
    <citation type="submission" date="2024-03" db="EMBL/GenBank/DDBJ databases">
        <title>Chitinophaga caseinilytica sp. nov., a casein hydrolysing bacterium isolated from forest soil.</title>
        <authorList>
            <person name="Lee D.S."/>
            <person name="Han D.M."/>
            <person name="Baek J.H."/>
            <person name="Choi D.G."/>
            <person name="Jeon J.H."/>
            <person name="Jeon C.O."/>
        </authorList>
    </citation>
    <scope>NUCLEOTIDE SEQUENCE [LARGE SCALE GENOMIC DNA]</scope>
    <source>
        <strain evidence="3 4">KACC 19118</strain>
    </source>
</reference>
<dbReference type="Proteomes" id="UP001449657">
    <property type="component" value="Chromosome"/>
</dbReference>
<dbReference type="PANTHER" id="PTHR32305:SF15">
    <property type="entry name" value="PROTEIN RHSA-RELATED"/>
    <property type="match status" value="1"/>
</dbReference>
<feature type="region of interest" description="Disordered" evidence="1">
    <location>
        <begin position="1269"/>
        <end position="1314"/>
    </location>
</feature>
<proteinExistence type="predicted"/>
<gene>
    <name evidence="3" type="ORF">WJU22_07080</name>
</gene>
<evidence type="ECO:0000259" key="2">
    <source>
        <dbReference type="Pfam" id="PF20041"/>
    </source>
</evidence>
<feature type="compositionally biased region" description="Basic and acidic residues" evidence="1">
    <location>
        <begin position="1275"/>
        <end position="1303"/>
    </location>
</feature>
<evidence type="ECO:0000313" key="3">
    <source>
        <dbReference type="EMBL" id="WZN47938.1"/>
    </source>
</evidence>
<accession>A0ABZ2Z6V5</accession>
<evidence type="ECO:0000256" key="1">
    <source>
        <dbReference type="SAM" id="MobiDB-lite"/>
    </source>
</evidence>
<dbReference type="InterPro" id="IPR050708">
    <property type="entry name" value="T6SS_VgrG/RHS"/>
</dbReference>
<sequence>MKSDRTYPRFALISWLIGFVIPTALFAQNAPNTSSRPVATPAAVPANYPGTANNYIRVWEPSMPSNDPAIISAPARTVKEVKQTTRYFDGLGREIQSVEKGIGGIIDTIATGGKDRVSMKIYDVFGREQLIYLPYVHQATSDGLFKTTPFSSQATFLQSATLSPATSGETIFYSQSDFEASPLNRVLKSYAPGNSWAKSGGNRPVETQYLLNTVSDSVRIWTIAPGVAIPTSAAGQTYAAGQLEKLVTKDEAGNEIVEYKDKSGQIVLKKWQLATTPGTAHVGWLCTYYVYDITGNLRFVIPPKAVEAILGSWVISAAITHELCFYYQFDERKRHIVKKVPGAGPVHLVYDTRDRLVFLQDSAQRAKTPTREWQVMFYDGLDRPTMSALYASNASRQQIQDSTNNLPATGNPVPNITGYTPVSYTYYDDYSWTGKHAVETADLTKPQAGGNAYAEFNTAVSTLTQGLETGSKLRVLGAPTEKWLISTVYYNDKGRAIQLIADNASGGKTVSTSLYDFSGKLLSRYDRHSNPSSTSDPSNTLLTMNRYDATGKIRSVKKRVNDNSATDKVISEYNYDESGNLRDKRLGVSGAATQIEKLTHEYNIRGWLKSINKSYAVTAGSTANWFGMELSYDYGFQTNQYNGNIAGVRWKSMGDGVARAYGYLYDKANRLRSADFNQLNTTASTLWEKNLVDFSVSNLAYDVGGNILSMKQMGLKAGVPAVVDQLRYEYYAGSNKLRFVRDTANDVASLLGDFKEPAANNSSNASAPATDFDYTYNQNGSLISDKNKDISAITYNHLHQPQLIIITGKGTIAFEYDANGIKLKKTVTDNTVTPAKVSSTVYLPGTIYENDTLAFVGHEEGRIRAVRKTGQPVAFSYDYFLKDHLGNVRMVLTDQTDFSMYQASMEPENAAKETALFSNVDASRVDKPVGYPEDEQTKKNAAVAKLNGADPDRRIGPSLVLKVMAGDTIRIGARAFYKTGPGGQPSRTTAPLNDMAGALLRAFGSGGQKGLADHGEATNSSATPFSNNFVNNSWERLKQKENRGNSNPNRPRAYLNFVLFDEQLGMVEENSGVRQVAANPDQLQTLAQDNMVVQKSGYLYVYTSNETPQDVYFDNLTVMAISGPLLEETHYYPYGLAMAGISAKAIYKPENKYQYNGKELQNKEFSGNGGSGLEWYDYGARMYDPQIGRWHHIDPKTDQMRRWSPYNYAFDNPLRFIDPDGMAPDDWVATKNSNGTYTPRYYSSKSFAQKAVEEGGYYLGKEATINANDGNTYKLNRDGTADVVKPEEKKDEKEDKKETKEAKASVTKSAGDLEPVETKTASDLNTTINIDKSLEIIDKVNDGIGLENSVKDGGIELAKKISPSGLEKIGKFVATVGIVSAAVDASIAAAQAFGDPTVGNVAKAVLKVGLLALEVGGKVNPAVGIVTGILDMTGATDALFKLLD</sequence>
<protein>
    <submittedName>
        <fullName evidence="3">DUF6443 domain-containing protein</fullName>
    </submittedName>
</protein>
<dbReference type="EMBL" id="CP150096">
    <property type="protein sequence ID" value="WZN47938.1"/>
    <property type="molecule type" value="Genomic_DNA"/>
</dbReference>
<dbReference type="Gene3D" id="2.180.10.10">
    <property type="entry name" value="RHS repeat-associated core"/>
    <property type="match status" value="2"/>
</dbReference>
<evidence type="ECO:0000313" key="4">
    <source>
        <dbReference type="Proteomes" id="UP001449657"/>
    </source>
</evidence>
<dbReference type="NCBIfam" id="TIGR03696">
    <property type="entry name" value="Rhs_assc_core"/>
    <property type="match status" value="1"/>
</dbReference>
<name>A0ABZ2Z6V5_9BACT</name>